<sequence length="91" mass="10637">MGSLRFQYHINIVIPVDVSDLSKQFSSSWTISWGLMRRMISVVPDEVLQRCVISAAVCARRRQWKAISNFWGHSTRSKDIRIERRTEKANE</sequence>
<evidence type="ECO:0000313" key="2">
    <source>
        <dbReference type="Proteomes" id="UP001303046"/>
    </source>
</evidence>
<proteinExistence type="predicted"/>
<name>A0ABR1E5D6_NECAM</name>
<comment type="caution">
    <text evidence="1">The sequence shown here is derived from an EMBL/GenBank/DDBJ whole genome shotgun (WGS) entry which is preliminary data.</text>
</comment>
<organism evidence="1 2">
    <name type="scientific">Necator americanus</name>
    <name type="common">Human hookworm</name>
    <dbReference type="NCBI Taxonomy" id="51031"/>
    <lineage>
        <taxon>Eukaryota</taxon>
        <taxon>Metazoa</taxon>
        <taxon>Ecdysozoa</taxon>
        <taxon>Nematoda</taxon>
        <taxon>Chromadorea</taxon>
        <taxon>Rhabditida</taxon>
        <taxon>Rhabditina</taxon>
        <taxon>Rhabditomorpha</taxon>
        <taxon>Strongyloidea</taxon>
        <taxon>Ancylostomatidae</taxon>
        <taxon>Bunostominae</taxon>
        <taxon>Necator</taxon>
    </lineage>
</organism>
<protein>
    <submittedName>
        <fullName evidence="1">Uncharacterized protein</fullName>
    </submittedName>
</protein>
<reference evidence="1 2" key="1">
    <citation type="submission" date="2023-08" db="EMBL/GenBank/DDBJ databases">
        <title>A Necator americanus chromosomal reference genome.</title>
        <authorList>
            <person name="Ilik V."/>
            <person name="Petrzelkova K.J."/>
            <person name="Pardy F."/>
            <person name="Fuh T."/>
            <person name="Niatou-Singa F.S."/>
            <person name="Gouil Q."/>
            <person name="Baker L."/>
            <person name="Ritchie M.E."/>
            <person name="Jex A.R."/>
            <person name="Gazzola D."/>
            <person name="Li H."/>
            <person name="Toshio Fujiwara R."/>
            <person name="Zhan B."/>
            <person name="Aroian R.V."/>
            <person name="Pafco B."/>
            <person name="Schwarz E.M."/>
        </authorList>
    </citation>
    <scope>NUCLEOTIDE SEQUENCE [LARGE SCALE GENOMIC DNA]</scope>
    <source>
        <strain evidence="1 2">Aroian</strain>
        <tissue evidence="1">Whole animal</tissue>
    </source>
</reference>
<dbReference type="Proteomes" id="UP001303046">
    <property type="component" value="Unassembled WGS sequence"/>
</dbReference>
<gene>
    <name evidence="1" type="primary">Necator_chrV.g20300</name>
    <name evidence="1" type="ORF">RB195_015508</name>
</gene>
<dbReference type="EMBL" id="JAVFWL010000005">
    <property type="protein sequence ID" value="KAK6757733.1"/>
    <property type="molecule type" value="Genomic_DNA"/>
</dbReference>
<evidence type="ECO:0000313" key="1">
    <source>
        <dbReference type="EMBL" id="KAK6757733.1"/>
    </source>
</evidence>
<keyword evidence="2" id="KW-1185">Reference proteome</keyword>
<accession>A0ABR1E5D6</accession>